<dbReference type="PROSITE" id="PS51257">
    <property type="entry name" value="PROKAR_LIPOPROTEIN"/>
    <property type="match status" value="1"/>
</dbReference>
<dbReference type="EMBL" id="MACH01000087">
    <property type="protein sequence ID" value="OJE45018.1"/>
    <property type="molecule type" value="Genomic_DNA"/>
</dbReference>
<protein>
    <recommendedName>
        <fullName evidence="1">DUF7018 domain-containing protein</fullName>
    </recommendedName>
</protein>
<accession>A0AA44KVK2</accession>
<evidence type="ECO:0000259" key="1">
    <source>
        <dbReference type="Pfam" id="PF22872"/>
    </source>
</evidence>
<gene>
    <name evidence="2" type="ORF">BAQ49_07630</name>
</gene>
<dbReference type="Proteomes" id="UP000183185">
    <property type="component" value="Unassembled WGS sequence"/>
</dbReference>
<comment type="caution">
    <text evidence="2">The sequence shown here is derived from an EMBL/GenBank/DDBJ whole genome shotgun (WGS) entry which is preliminary data.</text>
</comment>
<proteinExistence type="predicted"/>
<evidence type="ECO:0000313" key="3">
    <source>
        <dbReference type="Proteomes" id="UP000183185"/>
    </source>
</evidence>
<dbReference type="Pfam" id="PF22872">
    <property type="entry name" value="DUF7018"/>
    <property type="match status" value="1"/>
</dbReference>
<dbReference type="InterPro" id="IPR053854">
    <property type="entry name" value="DUF7018"/>
</dbReference>
<sequence length="188" mass="20987">MKAKKLVSLALPVLLLVGCGVSEKSSEPKTETVSKEDKKEKISEERYPYYVFELLVDFTSQLDSYSSTVKSAFNGGANVSQIMDSIDSIEYVLDEYDKIQAPSKYESSHKDLVSGVDEIRKGLDLLADSIKLYEKGDVENRNKGKEKAQEGMDVIKHGESMWKPVFSSLHSEYPDVYEKALLNNGSNG</sequence>
<name>A0AA44KVK2_9BACI</name>
<evidence type="ECO:0000313" key="2">
    <source>
        <dbReference type="EMBL" id="OJE45018.1"/>
    </source>
</evidence>
<organism evidence="2 3">
    <name type="scientific">Bacillus proteolyticus</name>
    <dbReference type="NCBI Taxonomy" id="2026192"/>
    <lineage>
        <taxon>Bacteria</taxon>
        <taxon>Bacillati</taxon>
        <taxon>Bacillota</taxon>
        <taxon>Bacilli</taxon>
        <taxon>Bacillales</taxon>
        <taxon>Bacillaceae</taxon>
        <taxon>Bacillus</taxon>
        <taxon>Bacillus cereus group</taxon>
    </lineage>
</organism>
<dbReference type="AlphaFoldDB" id="A0AA44KVK2"/>
<reference evidence="2 3" key="1">
    <citation type="submission" date="2016-06" db="EMBL/GenBank/DDBJ databases">
        <title>First insights into the genetic diversity and population structure of in the Bacillus cereus group bacteria from diverse marine environments.</title>
        <authorList>
            <person name="Liu Y."/>
            <person name="Lai Q."/>
            <person name="Shao Z."/>
        </authorList>
    </citation>
    <scope>NUCLEOTIDE SEQUENCE [LARGE SCALE GENOMIC DNA]</scope>
    <source>
        <strain evidence="2 3">TD42</strain>
    </source>
</reference>
<feature type="domain" description="DUF7018" evidence="1">
    <location>
        <begin position="41"/>
        <end position="163"/>
    </location>
</feature>